<dbReference type="PANTHER" id="PTHR47025:SF10">
    <property type="entry name" value="DNA-BINDING PROTEIN"/>
    <property type="match status" value="1"/>
</dbReference>
<reference evidence="5 6" key="1">
    <citation type="journal article" date="2023" name="BMC Biotechnol.">
        <title>Vitis rotundifolia cv Carlos genome sequencing.</title>
        <authorList>
            <person name="Huff M."/>
            <person name="Hulse-Kemp A."/>
            <person name="Scheffler B."/>
            <person name="Youngblood R."/>
            <person name="Simpson S."/>
            <person name="Babiker E."/>
            <person name="Staton M."/>
        </authorList>
    </citation>
    <scope>NUCLEOTIDE SEQUENCE [LARGE SCALE GENOMIC DNA]</scope>
    <source>
        <tissue evidence="5">Leaf</tissue>
    </source>
</reference>
<dbReference type="PANTHER" id="PTHR47025">
    <property type="entry name" value="AUTOIMMUNE REGULATOR"/>
    <property type="match status" value="1"/>
</dbReference>
<feature type="region of interest" description="Disordered" evidence="3">
    <location>
        <begin position="147"/>
        <end position="168"/>
    </location>
</feature>
<protein>
    <recommendedName>
        <fullName evidence="4">Tify domain-containing protein</fullName>
    </recommendedName>
</protein>
<feature type="domain" description="Tify" evidence="4">
    <location>
        <begin position="388"/>
        <end position="443"/>
    </location>
</feature>
<proteinExistence type="predicted"/>
<evidence type="ECO:0000259" key="4">
    <source>
        <dbReference type="Pfam" id="PF16135"/>
    </source>
</evidence>
<evidence type="ECO:0000256" key="1">
    <source>
        <dbReference type="ARBA" id="ARBA00004123"/>
    </source>
</evidence>
<dbReference type="InterPro" id="IPR032308">
    <property type="entry name" value="TDBD"/>
</dbReference>
<dbReference type="AlphaFoldDB" id="A0AA39DW69"/>
<comment type="caution">
    <text evidence="5">The sequence shown here is derived from an EMBL/GenBank/DDBJ whole genome shotgun (WGS) entry which is preliminary data.</text>
</comment>
<dbReference type="GO" id="GO:0005634">
    <property type="term" value="C:nucleus"/>
    <property type="evidence" value="ECO:0007669"/>
    <property type="project" value="UniProtKB-SubCell"/>
</dbReference>
<dbReference type="Pfam" id="PF16135">
    <property type="entry name" value="TDBD"/>
    <property type="match status" value="1"/>
</dbReference>
<feature type="region of interest" description="Disordered" evidence="3">
    <location>
        <begin position="203"/>
        <end position="233"/>
    </location>
</feature>
<feature type="region of interest" description="Disordered" evidence="3">
    <location>
        <begin position="94"/>
        <end position="120"/>
    </location>
</feature>
<dbReference type="GO" id="GO:0042393">
    <property type="term" value="F:histone binding"/>
    <property type="evidence" value="ECO:0007669"/>
    <property type="project" value="TreeGrafter"/>
</dbReference>
<dbReference type="GO" id="GO:0045944">
    <property type="term" value="P:positive regulation of transcription by RNA polymerase II"/>
    <property type="evidence" value="ECO:0007669"/>
    <property type="project" value="TreeGrafter"/>
</dbReference>
<keyword evidence="2" id="KW-0539">Nucleus</keyword>
<evidence type="ECO:0000256" key="2">
    <source>
        <dbReference type="ARBA" id="ARBA00023242"/>
    </source>
</evidence>
<sequence length="539" mass="59940">MALSVHGGDLIYFEFGDYHFHTWQTKGKSGITKHFLCRKYNGQTKMNKGFWMPKGAGHLSDGDTTFDNPSRIEPKRSHQWFADVAEPGLFPNKKQAVHSTSSKPNSGISNAHGSPWENSSSFHSVPNQFIDRLFGPETARPVNFTERNISPVGTDGSRRRDIDEQFGNDSSVGLSISNAIEDPETCLSYGGIRKVKVNQVREFDSSENPSKGHSYDREIDSNIPTGQDYDRGSDTSFMSIGAAYYKEDENDKLMGHTYNSGDNNIPMGHPYSKGDANTISFGSYHDEPDNIPFARPISSYGLYQSSVQISETESSRELDASNANGTLSSAQLAKLGHESASKNKSEFKMSKKEAPNSFPSNVRTLISTGMLDGVPVKYVSLSREELHGIIKGSGYLCGCQSCNFNKVLNAYEFERHAGCKTKHPNNHIYFENGKTIYQIVQELRSTPESSLFDAIQTVTGSPINQKSFRIWKGNKNSTIKTTMKFTVSFPVIIRNSLISPPCVSASTIFYLFLCSSYAESFQAATRELKRIYGKEELNL</sequence>
<evidence type="ECO:0000313" key="5">
    <source>
        <dbReference type="EMBL" id="KAJ9698349.1"/>
    </source>
</evidence>
<keyword evidence="6" id="KW-1185">Reference proteome</keyword>
<dbReference type="GO" id="GO:0000977">
    <property type="term" value="F:RNA polymerase II transcription regulatory region sequence-specific DNA binding"/>
    <property type="evidence" value="ECO:0007669"/>
    <property type="project" value="TreeGrafter"/>
</dbReference>
<accession>A0AA39DW69</accession>
<organism evidence="5 6">
    <name type="scientific">Vitis rotundifolia</name>
    <name type="common">Muscadine grape</name>
    <dbReference type="NCBI Taxonomy" id="103349"/>
    <lineage>
        <taxon>Eukaryota</taxon>
        <taxon>Viridiplantae</taxon>
        <taxon>Streptophyta</taxon>
        <taxon>Embryophyta</taxon>
        <taxon>Tracheophyta</taxon>
        <taxon>Spermatophyta</taxon>
        <taxon>Magnoliopsida</taxon>
        <taxon>eudicotyledons</taxon>
        <taxon>Gunneridae</taxon>
        <taxon>Pentapetalae</taxon>
        <taxon>rosids</taxon>
        <taxon>Vitales</taxon>
        <taxon>Vitaceae</taxon>
        <taxon>Viteae</taxon>
        <taxon>Vitis</taxon>
    </lineage>
</organism>
<gene>
    <name evidence="5" type="ORF">PVL29_007431</name>
</gene>
<dbReference type="Proteomes" id="UP001168098">
    <property type="component" value="Unassembled WGS sequence"/>
</dbReference>
<evidence type="ECO:0000256" key="3">
    <source>
        <dbReference type="SAM" id="MobiDB-lite"/>
    </source>
</evidence>
<feature type="compositionally biased region" description="Basic and acidic residues" evidence="3">
    <location>
        <begin position="336"/>
        <end position="354"/>
    </location>
</feature>
<dbReference type="EMBL" id="JARBHA010000006">
    <property type="protein sequence ID" value="KAJ9698349.1"/>
    <property type="molecule type" value="Genomic_DNA"/>
</dbReference>
<dbReference type="GO" id="GO:0003682">
    <property type="term" value="F:chromatin binding"/>
    <property type="evidence" value="ECO:0007669"/>
    <property type="project" value="TreeGrafter"/>
</dbReference>
<name>A0AA39DW69_VITRO</name>
<feature type="compositionally biased region" description="Polar residues" evidence="3">
    <location>
        <begin position="97"/>
        <end position="120"/>
    </location>
</feature>
<evidence type="ECO:0000313" key="6">
    <source>
        <dbReference type="Proteomes" id="UP001168098"/>
    </source>
</evidence>
<feature type="region of interest" description="Disordered" evidence="3">
    <location>
        <begin position="336"/>
        <end position="355"/>
    </location>
</feature>
<comment type="subcellular location">
    <subcellularLocation>
        <location evidence="1">Nucleus</location>
    </subcellularLocation>
</comment>